<protein>
    <recommendedName>
        <fullName evidence="3">DUF4062 domain-containing protein</fullName>
    </recommendedName>
</protein>
<dbReference type="STRING" id="688867.SAMN05660236_5315"/>
<evidence type="ECO:0000313" key="2">
    <source>
        <dbReference type="Proteomes" id="UP000190961"/>
    </source>
</evidence>
<organism evidence="1 2">
    <name type="scientific">Ohtaekwangia koreensis</name>
    <dbReference type="NCBI Taxonomy" id="688867"/>
    <lineage>
        <taxon>Bacteria</taxon>
        <taxon>Pseudomonadati</taxon>
        <taxon>Bacteroidota</taxon>
        <taxon>Cytophagia</taxon>
        <taxon>Cytophagales</taxon>
        <taxon>Fulvivirgaceae</taxon>
        <taxon>Ohtaekwangia</taxon>
    </lineage>
</organism>
<dbReference type="RefSeq" id="WP_079689797.1">
    <property type="nucleotide sequence ID" value="NZ_FUZU01000004.1"/>
</dbReference>
<evidence type="ECO:0000313" key="1">
    <source>
        <dbReference type="EMBL" id="SKC87018.1"/>
    </source>
</evidence>
<accession>A0A1T5MGI7</accession>
<keyword evidence="2" id="KW-1185">Reference proteome</keyword>
<sequence>MAFDIDVLIVFADRDNETTGKNEPGWVSHFKKFLELMLTQVLGEKPNIILKGEYDTMTSPQLDNAGVLIPILSKDFIQSGGCLDHVEAFYKSIEPNVKNRNRVFKVFRTPLNVLEQPPRLRELLGYEMYQLDPDSGEIREYTDYFSTEAERQYWMKMVDLAYDIYEILLFLKDTSSPAEIKNIYKRKTIYLAETGHDLSVQRNIIKRELQRHGYNILPNQTLPGNVGDFEKVVRRGLDESSLSIHLIGSAYGEIPEGADKSVVDIQNKLAAEKSIQSKENNQEFTRLIWISPNLTHASERQKAFIENIKRDVEAQEGAEILQTPLEDFKNIMREELEEASDKKITPETGGRSIYFMHDKIDHNEAKPFIEILEKSGFEVLIPEFEGELLELRQKHIENLRKLDGAIIYKGKVNEQWVRMKALDLLKAPGFGRKKPIVAKAIVTAAGSSMNAENYKNQNLRVIDGNYDTTALIQNFLQEFKA</sequence>
<dbReference type="EMBL" id="FUZU01000004">
    <property type="protein sequence ID" value="SKC87018.1"/>
    <property type="molecule type" value="Genomic_DNA"/>
</dbReference>
<dbReference type="OrthoDB" id="783026at2"/>
<dbReference type="InterPro" id="IPR035897">
    <property type="entry name" value="Toll_tir_struct_dom_sf"/>
</dbReference>
<dbReference type="AlphaFoldDB" id="A0A1T5MGI7"/>
<dbReference type="SUPFAM" id="SSF52200">
    <property type="entry name" value="Toll/Interleukin receptor TIR domain"/>
    <property type="match status" value="1"/>
</dbReference>
<gene>
    <name evidence="1" type="ORF">SAMN05660236_5315</name>
</gene>
<reference evidence="1 2" key="1">
    <citation type="submission" date="2017-02" db="EMBL/GenBank/DDBJ databases">
        <authorList>
            <person name="Peterson S.W."/>
        </authorList>
    </citation>
    <scope>NUCLEOTIDE SEQUENCE [LARGE SCALE GENOMIC DNA]</scope>
    <source>
        <strain evidence="1 2">DSM 25262</strain>
    </source>
</reference>
<name>A0A1T5MGI7_9BACT</name>
<evidence type="ECO:0008006" key="3">
    <source>
        <dbReference type="Google" id="ProtNLM"/>
    </source>
</evidence>
<dbReference type="Proteomes" id="UP000190961">
    <property type="component" value="Unassembled WGS sequence"/>
</dbReference>
<proteinExistence type="predicted"/>